<evidence type="ECO:0000313" key="3">
    <source>
        <dbReference type="EMBL" id="PPQ34107.1"/>
    </source>
</evidence>
<dbReference type="AlphaFoldDB" id="A0A2S6NHM5"/>
<name>A0A2S6NHM5_RHOGL</name>
<accession>A0A2S6NHM5</accession>
<gene>
    <name evidence="3" type="ORF">CCS01_12480</name>
</gene>
<evidence type="ECO:0000313" key="4">
    <source>
        <dbReference type="Proteomes" id="UP000239724"/>
    </source>
</evidence>
<evidence type="ECO:0000256" key="1">
    <source>
        <dbReference type="SAM" id="MobiDB-lite"/>
    </source>
</evidence>
<dbReference type="GO" id="GO:0005524">
    <property type="term" value="F:ATP binding"/>
    <property type="evidence" value="ECO:0007669"/>
    <property type="project" value="InterPro"/>
</dbReference>
<organism evidence="3 4">
    <name type="scientific">Rhodopila globiformis</name>
    <name type="common">Rhodopseudomonas globiformis</name>
    <dbReference type="NCBI Taxonomy" id="1071"/>
    <lineage>
        <taxon>Bacteria</taxon>
        <taxon>Pseudomonadati</taxon>
        <taxon>Pseudomonadota</taxon>
        <taxon>Alphaproteobacteria</taxon>
        <taxon>Acetobacterales</taxon>
        <taxon>Acetobacteraceae</taxon>
        <taxon>Rhodopila</taxon>
    </lineage>
</organism>
<dbReference type="EMBL" id="NHRY01000129">
    <property type="protein sequence ID" value="PPQ34107.1"/>
    <property type="molecule type" value="Genomic_DNA"/>
</dbReference>
<dbReference type="OrthoDB" id="8150723at2"/>
<protein>
    <recommendedName>
        <fullName evidence="2">IstB-like ATP-binding domain-containing protein</fullName>
    </recommendedName>
</protein>
<dbReference type="Pfam" id="PF01695">
    <property type="entry name" value="IstB_IS21"/>
    <property type="match status" value="1"/>
</dbReference>
<reference evidence="3 4" key="1">
    <citation type="journal article" date="2018" name="Arch. Microbiol.">
        <title>New insights into the metabolic potential of the phototrophic purple bacterium Rhodopila globiformis DSM 161(T) from its draft genome sequence and evidence for a vanadium-dependent nitrogenase.</title>
        <authorList>
            <person name="Imhoff J.F."/>
            <person name="Rahn T."/>
            <person name="Kunzel S."/>
            <person name="Neulinger S.C."/>
        </authorList>
    </citation>
    <scope>NUCLEOTIDE SEQUENCE [LARGE SCALE GENOMIC DNA]</scope>
    <source>
        <strain evidence="3 4">DSM 161</strain>
    </source>
</reference>
<evidence type="ECO:0000259" key="2">
    <source>
        <dbReference type="Pfam" id="PF01695"/>
    </source>
</evidence>
<dbReference type="InterPro" id="IPR027417">
    <property type="entry name" value="P-loop_NTPase"/>
</dbReference>
<sequence length="72" mass="8166">MDQRYSRVSTIITTNLDLPDWYALFDKKPLVDALLDRLQHHCVTIRIDGPSLRSPDLPATPPANPTRRASKP</sequence>
<keyword evidence="4" id="KW-1185">Reference proteome</keyword>
<comment type="caution">
    <text evidence="3">The sequence shown here is derived from an EMBL/GenBank/DDBJ whole genome shotgun (WGS) entry which is preliminary data.</text>
</comment>
<proteinExistence type="predicted"/>
<dbReference type="InterPro" id="IPR002611">
    <property type="entry name" value="IstB_ATP-bd"/>
</dbReference>
<feature type="domain" description="IstB-like ATP-binding" evidence="2">
    <location>
        <begin position="1"/>
        <end position="54"/>
    </location>
</feature>
<feature type="region of interest" description="Disordered" evidence="1">
    <location>
        <begin position="49"/>
        <end position="72"/>
    </location>
</feature>
<dbReference type="Gene3D" id="3.40.50.300">
    <property type="entry name" value="P-loop containing nucleotide triphosphate hydrolases"/>
    <property type="match status" value="1"/>
</dbReference>
<dbReference type="Proteomes" id="UP000239724">
    <property type="component" value="Unassembled WGS sequence"/>
</dbReference>